<comment type="caution">
    <text evidence="7">The sequence shown here is derived from an EMBL/GenBank/DDBJ whole genome shotgun (WGS) entry which is preliminary data.</text>
</comment>
<dbReference type="RefSeq" id="WP_141005633.1">
    <property type="nucleotide sequence ID" value="NZ_BAAAOR010000041.1"/>
</dbReference>
<dbReference type="EMBL" id="BAAAOR010000041">
    <property type="protein sequence ID" value="GAA1545786.1"/>
    <property type="molecule type" value="Genomic_DNA"/>
</dbReference>
<keyword evidence="3 5" id="KW-1133">Transmembrane helix</keyword>
<dbReference type="PROSITE" id="PS00217">
    <property type="entry name" value="SUGAR_TRANSPORT_2"/>
    <property type="match status" value="1"/>
</dbReference>
<feature type="transmembrane region" description="Helical" evidence="5">
    <location>
        <begin position="112"/>
        <end position="133"/>
    </location>
</feature>
<feature type="transmembrane region" description="Helical" evidence="5">
    <location>
        <begin position="371"/>
        <end position="392"/>
    </location>
</feature>
<reference evidence="7 8" key="1">
    <citation type="journal article" date="2019" name="Int. J. Syst. Evol. Microbiol.">
        <title>The Global Catalogue of Microorganisms (GCM) 10K type strain sequencing project: providing services to taxonomists for standard genome sequencing and annotation.</title>
        <authorList>
            <consortium name="The Broad Institute Genomics Platform"/>
            <consortium name="The Broad Institute Genome Sequencing Center for Infectious Disease"/>
            <person name="Wu L."/>
            <person name="Ma J."/>
        </authorList>
    </citation>
    <scope>NUCLEOTIDE SEQUENCE [LARGE SCALE GENOMIC DNA]</scope>
    <source>
        <strain evidence="7 8">JCM 14942</strain>
    </source>
</reference>
<feature type="transmembrane region" description="Helical" evidence="5">
    <location>
        <begin position="342"/>
        <end position="365"/>
    </location>
</feature>
<dbReference type="InterPro" id="IPR005829">
    <property type="entry name" value="Sugar_transporter_CS"/>
</dbReference>
<keyword evidence="4 5" id="KW-0472">Membrane</keyword>
<feature type="transmembrane region" description="Helical" evidence="5">
    <location>
        <begin position="211"/>
        <end position="234"/>
    </location>
</feature>
<protein>
    <submittedName>
        <fullName evidence="7">Aromatic acid/H+ symport family MFS transporter</fullName>
    </submittedName>
</protein>
<evidence type="ECO:0000313" key="7">
    <source>
        <dbReference type="EMBL" id="GAA1545786.1"/>
    </source>
</evidence>
<feature type="transmembrane region" description="Helical" evidence="5">
    <location>
        <begin position="167"/>
        <end position="191"/>
    </location>
</feature>
<dbReference type="PROSITE" id="PS50850">
    <property type="entry name" value="MFS"/>
    <property type="match status" value="1"/>
</dbReference>
<dbReference type="InterPro" id="IPR011701">
    <property type="entry name" value="MFS"/>
</dbReference>
<dbReference type="PANTHER" id="PTHR23508">
    <property type="entry name" value="CARBOXYLIC ACID TRANSPORTER PROTEIN HOMOLOG"/>
    <property type="match status" value="1"/>
</dbReference>
<feature type="transmembrane region" description="Helical" evidence="5">
    <location>
        <begin position="140"/>
        <end position="161"/>
    </location>
</feature>
<sequence length="415" mass="42058">MADSRRAGARAPWVVVALGFSAVVFDGYDLIVYGSAVPSLLGHPTWDLNPTQVGSIGSMALVGMFFGAVGIGAVTNRIGSRRAFIGCLIWFSVMMLAVSAAPTPLLLGLTRFLAGLGFGGIAPVAIALVTEVAPAHRRGLFNAIMLSGFPIGGVFAAIAGITMLEPFGFRTLFALGGLPLVTLVPIALLYLPESPRFQEQDRATASTQGLLRGRSAVALALLAVANVAGFLLVFGLNTWLPQLMREAGYPLQSAIGFLLVFNVGAVGGGLLGSALADRRGPRGVATVAFLVGVVSIGLLAVELPTAVLYLLIGIAGAASVGTQMVVFGYVAVHFPADHRPAALGIATGFGRLGSVAGPIVGGVLVSSGVSFGWNFAAFASVALVGAVAAAAVPTLAAREDRVEAAVGVADAPAVG</sequence>
<evidence type="ECO:0000256" key="5">
    <source>
        <dbReference type="SAM" id="Phobius"/>
    </source>
</evidence>
<dbReference type="Gene3D" id="1.20.1250.20">
    <property type="entry name" value="MFS general substrate transporter like domains"/>
    <property type="match status" value="2"/>
</dbReference>
<comment type="subcellular location">
    <subcellularLocation>
        <location evidence="1">Cell membrane</location>
        <topology evidence="1">Multi-pass membrane protein</topology>
    </subcellularLocation>
</comment>
<dbReference type="PANTHER" id="PTHR23508:SF10">
    <property type="entry name" value="CARBOXYLIC ACID TRANSPORTER PROTEIN HOMOLOG"/>
    <property type="match status" value="1"/>
</dbReference>
<keyword evidence="2 5" id="KW-0812">Transmembrane</keyword>
<dbReference type="Pfam" id="PF07690">
    <property type="entry name" value="MFS_1"/>
    <property type="match status" value="1"/>
</dbReference>
<accession>A0ABN2BQQ6</accession>
<feature type="transmembrane region" description="Helical" evidence="5">
    <location>
        <begin position="83"/>
        <end position="106"/>
    </location>
</feature>
<feature type="transmembrane region" description="Helical" evidence="5">
    <location>
        <begin position="307"/>
        <end position="330"/>
    </location>
</feature>
<evidence type="ECO:0000259" key="6">
    <source>
        <dbReference type="PROSITE" id="PS50850"/>
    </source>
</evidence>
<feature type="transmembrane region" description="Helical" evidence="5">
    <location>
        <begin position="12"/>
        <end position="36"/>
    </location>
</feature>
<dbReference type="InterPro" id="IPR036259">
    <property type="entry name" value="MFS_trans_sf"/>
</dbReference>
<evidence type="ECO:0000313" key="8">
    <source>
        <dbReference type="Proteomes" id="UP001500842"/>
    </source>
</evidence>
<dbReference type="InterPro" id="IPR020846">
    <property type="entry name" value="MFS_dom"/>
</dbReference>
<feature type="transmembrane region" description="Helical" evidence="5">
    <location>
        <begin position="283"/>
        <end position="301"/>
    </location>
</feature>
<evidence type="ECO:0000256" key="4">
    <source>
        <dbReference type="ARBA" id="ARBA00023136"/>
    </source>
</evidence>
<evidence type="ECO:0000256" key="3">
    <source>
        <dbReference type="ARBA" id="ARBA00022989"/>
    </source>
</evidence>
<gene>
    <name evidence="7" type="ORF">GCM10009788_55190</name>
</gene>
<dbReference type="SUPFAM" id="SSF103473">
    <property type="entry name" value="MFS general substrate transporter"/>
    <property type="match status" value="1"/>
</dbReference>
<organism evidence="7 8">
    <name type="scientific">Nocardioides humi</name>
    <dbReference type="NCBI Taxonomy" id="449461"/>
    <lineage>
        <taxon>Bacteria</taxon>
        <taxon>Bacillati</taxon>
        <taxon>Actinomycetota</taxon>
        <taxon>Actinomycetes</taxon>
        <taxon>Propionibacteriales</taxon>
        <taxon>Nocardioidaceae</taxon>
        <taxon>Nocardioides</taxon>
    </lineage>
</organism>
<name>A0ABN2BQQ6_9ACTN</name>
<feature type="transmembrane region" description="Helical" evidence="5">
    <location>
        <begin position="56"/>
        <end position="76"/>
    </location>
</feature>
<dbReference type="Proteomes" id="UP001500842">
    <property type="component" value="Unassembled WGS sequence"/>
</dbReference>
<evidence type="ECO:0000256" key="1">
    <source>
        <dbReference type="ARBA" id="ARBA00004651"/>
    </source>
</evidence>
<evidence type="ECO:0000256" key="2">
    <source>
        <dbReference type="ARBA" id="ARBA00022692"/>
    </source>
</evidence>
<proteinExistence type="predicted"/>
<feature type="transmembrane region" description="Helical" evidence="5">
    <location>
        <begin position="254"/>
        <end position="276"/>
    </location>
</feature>
<keyword evidence="8" id="KW-1185">Reference proteome</keyword>
<feature type="domain" description="Major facilitator superfamily (MFS) profile" evidence="6">
    <location>
        <begin position="15"/>
        <end position="397"/>
    </location>
</feature>